<accession>A0A183ISM0</accession>
<dbReference type="AlphaFoldDB" id="A0A183ISM0"/>
<gene>
    <name evidence="2" type="ORF">SBAD_LOCUS6617</name>
</gene>
<name>A0A183ISM0_9BILA</name>
<dbReference type="OrthoDB" id="5849811at2759"/>
<keyword evidence="3" id="KW-1185">Reference proteome</keyword>
<dbReference type="SUPFAM" id="SSF50729">
    <property type="entry name" value="PH domain-like"/>
    <property type="match status" value="1"/>
</dbReference>
<evidence type="ECO:0000313" key="2">
    <source>
        <dbReference type="EMBL" id="VDP10424.1"/>
    </source>
</evidence>
<protein>
    <submittedName>
        <fullName evidence="4">PH domain-containing protein</fullName>
    </submittedName>
</protein>
<reference evidence="2 3" key="2">
    <citation type="submission" date="2018-11" db="EMBL/GenBank/DDBJ databases">
        <authorList>
            <consortium name="Pathogen Informatics"/>
        </authorList>
    </citation>
    <scope>NUCLEOTIDE SEQUENCE [LARGE SCALE GENOMIC DNA]</scope>
</reference>
<feature type="domain" description="PH" evidence="1">
    <location>
        <begin position="68"/>
        <end position="174"/>
    </location>
</feature>
<dbReference type="InterPro" id="IPR001849">
    <property type="entry name" value="PH_domain"/>
</dbReference>
<evidence type="ECO:0000259" key="1">
    <source>
        <dbReference type="PROSITE" id="PS50003"/>
    </source>
</evidence>
<dbReference type="WBParaSite" id="SBAD_0000687501-mRNA-1">
    <property type="protein sequence ID" value="SBAD_0000687501-mRNA-1"/>
    <property type="gene ID" value="SBAD_0000687501"/>
</dbReference>
<organism evidence="4">
    <name type="scientific">Soboliphyme baturini</name>
    <dbReference type="NCBI Taxonomy" id="241478"/>
    <lineage>
        <taxon>Eukaryota</taxon>
        <taxon>Metazoa</taxon>
        <taxon>Ecdysozoa</taxon>
        <taxon>Nematoda</taxon>
        <taxon>Enoplea</taxon>
        <taxon>Dorylaimia</taxon>
        <taxon>Dioctophymatida</taxon>
        <taxon>Dioctophymatoidea</taxon>
        <taxon>Soboliphymatidae</taxon>
        <taxon>Soboliphyme</taxon>
    </lineage>
</organism>
<proteinExistence type="predicted"/>
<dbReference type="Gene3D" id="2.30.29.30">
    <property type="entry name" value="Pleckstrin-homology domain (PH domain)/Phosphotyrosine-binding domain (PTB)"/>
    <property type="match status" value="1"/>
</dbReference>
<dbReference type="Pfam" id="PF00169">
    <property type="entry name" value="PH"/>
    <property type="match status" value="1"/>
</dbReference>
<sequence>MTLGKDGQQRGATLPKHSSLSSKTFSKLFGTLFVKLNAEHRFATVSGNVANEISANLCKSASLENITNVQGYGILVIKIYRWRNQPSWDKRFFVLKDSFLLYYAVSEKKLFERSHQISSHPKGVIPISGCYVTACRQCDFEFCIAISHEDFQVSVLIIMGSERVQYENILETNF</sequence>
<evidence type="ECO:0000313" key="4">
    <source>
        <dbReference type="WBParaSite" id="SBAD_0000687501-mRNA-1"/>
    </source>
</evidence>
<reference evidence="4" key="1">
    <citation type="submission" date="2016-06" db="UniProtKB">
        <authorList>
            <consortium name="WormBaseParasite"/>
        </authorList>
    </citation>
    <scope>IDENTIFICATION</scope>
</reference>
<dbReference type="PROSITE" id="PS50003">
    <property type="entry name" value="PH_DOMAIN"/>
    <property type="match status" value="1"/>
</dbReference>
<dbReference type="EMBL" id="UZAM01009901">
    <property type="protein sequence ID" value="VDP10424.1"/>
    <property type="molecule type" value="Genomic_DNA"/>
</dbReference>
<dbReference type="InterPro" id="IPR011993">
    <property type="entry name" value="PH-like_dom_sf"/>
</dbReference>
<dbReference type="Proteomes" id="UP000270296">
    <property type="component" value="Unassembled WGS sequence"/>
</dbReference>
<evidence type="ECO:0000313" key="3">
    <source>
        <dbReference type="Proteomes" id="UP000270296"/>
    </source>
</evidence>